<keyword evidence="6 7" id="KW-0067">ATP-binding</keyword>
<dbReference type="GO" id="GO:0004674">
    <property type="term" value="F:protein serine/threonine kinase activity"/>
    <property type="evidence" value="ECO:0007669"/>
    <property type="project" value="UniProtKB-KW"/>
</dbReference>
<dbReference type="Pfam" id="PF00069">
    <property type="entry name" value="Pkinase"/>
    <property type="match status" value="1"/>
</dbReference>
<feature type="compositionally biased region" description="Low complexity" evidence="8">
    <location>
        <begin position="1415"/>
        <end position="1431"/>
    </location>
</feature>
<feature type="compositionally biased region" description="Low complexity" evidence="8">
    <location>
        <begin position="442"/>
        <end position="456"/>
    </location>
</feature>
<feature type="region of interest" description="Disordered" evidence="8">
    <location>
        <begin position="1091"/>
        <end position="1141"/>
    </location>
</feature>
<feature type="region of interest" description="Disordered" evidence="8">
    <location>
        <begin position="1724"/>
        <end position="1804"/>
    </location>
</feature>
<dbReference type="InterPro" id="IPR017441">
    <property type="entry name" value="Protein_kinase_ATP_BS"/>
</dbReference>
<feature type="domain" description="Protein kinase" evidence="9">
    <location>
        <begin position="501"/>
        <end position="753"/>
    </location>
</feature>
<evidence type="ECO:0000256" key="4">
    <source>
        <dbReference type="ARBA" id="ARBA00022741"/>
    </source>
</evidence>
<feature type="compositionally biased region" description="Polar residues" evidence="8">
    <location>
        <begin position="1349"/>
        <end position="1362"/>
    </location>
</feature>
<sequence length="1883" mass="198958">MQPLIGTPALQSDDLIAGGPHGGGGALTLQQAGRAPVPRLHLPAVSCCAQADAERGSLDYSSSQAPKTSRIQAGGVACGAHRHLQLRWDRDAAASTTESVLHLCTYRGDPRRALQIGVGVPQGGSQGSPSATPSALLHAFAQAKCVDRLGEGESPFSSHKKRQLEQGVHALKTIRTPDGAGAELRGIRGVSASAGGPRIPHAVAHAAEQAEAEDGCCSSQQQQQQQKQQHPVAARLRLDLGSVVGALETSPRSPMSLRAPLGAALVGPSSPCKGAHMGRMRCLDTAEAVAARCYTARLQQHNEWHAERFSPLQLQARRQQQQQQQHRRGHLTARACTLGAQGWPSGNSHLQGVLLCSERAPRSNVQSLVQQLEARRLRSKGGGALRSLGSPLACSTERDAVRFRGSLGKDAAATGAADALPTTAAAGGLESAPRDAAMPREGAGAAETAQQTTATCGAGGAGQMPLDESWGAGGPQGCPLGSPLLQAALARGAPEKVVGSYLLGRTIGEGTFGKVRVATHALTGECVAVKVLEKEKLKAAEDAERVLREIHILRAVRHPHIIHLLEILETASRLYLVMELASGGELFDFIVKRQKVDEQTARRLFRQILSGVEALHSLCICHRDLKPENLLLDSAMNIKIVDFGLSNIYSHKPMLKTACGSPSYAAPEIVQGKLYSPLAVDIWSCGVILYALLVGRLPFEENTTEGLYRSIVSGKFCCPDHLSPEACSLLKGILNTCPLKRLGPLQIKQHPWLSVGRAQHIPHSLCSSRWPSGPPVCSLKDCRACAEWLAPPSAQLRRDVLEQMPPSNYSLEALECHIRCHPVGAHAATYYLLCLKKRREEEAAAAAAGAGKAVAVSRQQHTPRSVPSSKGPPSATDTVAPPAARNEPTKDNLSSITHKQEPTAGPPLAAASRVLDPRGTRMPLSRSGGAPREVPKAAPSKVVTSLAQKRMKGSCSSDASLQQRLEQRLQQQRQQHKLQLAEQLLQPLVCRSTKSRPGPSTSSNPTGLILSSSADMSPQAKCVQLSQSESAREPEGLETLQQPQEKPPPATPRRNLQPKEEGTVEPPIRQSAVKHTQAPREVGPDLLQQQEQGLSPTQKQFEPVVQQQQQNQQEQRHSSQHQSLPQQHPPQRVAVETDQTLPQQKTSCTALQLTQLMMRTMYVTHHQQLRLQQTADLEGTPVTDNYPLRGLLTARGHQPHSATLSCLLGPPPASPGRALQSLLSPRCLLSGGELRCKASTQQRQQVGNASASVGSAAPCSSPSMHQDASAHADTPQSQQADAQTSTAPRPTAIKSTFSRREGAALPGTMPCAYKGVANTPLLKEDKCKRMQAEDQQQIQGAADATAAASSTPGIPNAYSRSPTCIKKGTSSYSSSSSNSCAPTGKPTRAASLTSSSEGAGMRNRKPPGPIGCVSLQKQQRQNPLQRGQQPPFLHSSTWQTKRGSIRGEQQRLIAAATGRSATATNTPRAPSRGEATTVGLPVAKAQGKAGVSKGPPKRVAPLRLSLSTGCALPAIAAAATAASSSMVERRPVGVCLDDGLRRRSLEGPPHRGSLTARTSIRSGVPAGGKAATTPSKDTRRLGSRFGEGNGKAQDSEKPFGIRANSSAFSSRALQPPLSARKPSSSSKQLPQNAAATGVTRVPPRSVVPAGAPAAAAKATTATTTGTLLLQSRHRSLTAEGLPSDRSQAPVSTCGIFTGTTAAQKATTAFKGYQDDSRMQRICRTGSTTTSLTRRSAAGGGLPQGAGAAAFTSGSGEGLRPAAAPASNRTLEGRAKVSARSTTSSTKRSNSGVPGLLAPPKATIVSRGGLHPMSLLSTRASVQLTHSNRKQQLQQQQSQQQQQPKRGSLLRCRTAGTADENRKNGRKPFQGIPSNRSSLPKGAC</sequence>
<feature type="compositionally biased region" description="Polar residues" evidence="8">
    <location>
        <begin position="998"/>
        <end position="1016"/>
    </location>
</feature>
<keyword evidence="4 7" id="KW-0547">Nucleotide-binding</keyword>
<evidence type="ECO:0000256" key="8">
    <source>
        <dbReference type="SAM" id="MobiDB-lite"/>
    </source>
</evidence>
<feature type="compositionally biased region" description="Polar residues" evidence="8">
    <location>
        <begin position="1621"/>
        <end position="1634"/>
    </location>
</feature>
<dbReference type="Proteomes" id="UP000030763">
    <property type="component" value="Unassembled WGS sequence"/>
</dbReference>
<dbReference type="SUPFAM" id="SSF56112">
    <property type="entry name" value="Protein kinase-like (PK-like)"/>
    <property type="match status" value="1"/>
</dbReference>
<name>U6M5U0_EIMMA</name>
<feature type="region of interest" description="Disordered" evidence="8">
    <location>
        <begin position="1457"/>
        <end position="1476"/>
    </location>
</feature>
<keyword evidence="11" id="KW-1185">Reference proteome</keyword>
<dbReference type="PROSITE" id="PS00107">
    <property type="entry name" value="PROTEIN_KINASE_ATP"/>
    <property type="match status" value="1"/>
</dbReference>
<feature type="compositionally biased region" description="Low complexity" evidence="8">
    <location>
        <begin position="1744"/>
        <end position="1753"/>
    </location>
</feature>
<feature type="compositionally biased region" description="Low complexity" evidence="8">
    <location>
        <begin position="1830"/>
        <end position="1842"/>
    </location>
</feature>
<evidence type="ECO:0000259" key="9">
    <source>
        <dbReference type="PROSITE" id="PS50011"/>
    </source>
</evidence>
<evidence type="ECO:0000313" key="11">
    <source>
        <dbReference type="Proteomes" id="UP000030763"/>
    </source>
</evidence>
<proteinExistence type="predicted"/>
<feature type="compositionally biased region" description="Low complexity" evidence="8">
    <location>
        <begin position="1247"/>
        <end position="1257"/>
    </location>
</feature>
<dbReference type="GO" id="GO:0005524">
    <property type="term" value="F:ATP binding"/>
    <property type="evidence" value="ECO:0007669"/>
    <property type="project" value="UniProtKB-UniRule"/>
</dbReference>
<feature type="region of interest" description="Disordered" evidence="8">
    <location>
        <begin position="427"/>
        <end position="475"/>
    </location>
</feature>
<dbReference type="PROSITE" id="PS00108">
    <property type="entry name" value="PROTEIN_KINASE_ST"/>
    <property type="match status" value="1"/>
</dbReference>
<feature type="region of interest" description="Disordered" evidence="8">
    <location>
        <begin position="1540"/>
        <end position="1645"/>
    </location>
</feature>
<evidence type="ECO:0000256" key="3">
    <source>
        <dbReference type="ARBA" id="ARBA00022679"/>
    </source>
</evidence>
<protein>
    <submittedName>
        <fullName evidence="10">CAM kinase, SNF1 family, putative</fullName>
    </submittedName>
</protein>
<feature type="compositionally biased region" description="Low complexity" evidence="8">
    <location>
        <begin position="1724"/>
        <end position="1736"/>
    </location>
</feature>
<keyword evidence="2" id="KW-0723">Serine/threonine-protein kinase</keyword>
<dbReference type="OrthoDB" id="348166at2759"/>
<dbReference type="PANTHER" id="PTHR24346:SF82">
    <property type="entry name" value="KP78A-RELATED"/>
    <property type="match status" value="1"/>
</dbReference>
<gene>
    <name evidence="10" type="ORF">EMWEY_00004120</name>
</gene>
<feature type="region of interest" description="Disordered" evidence="8">
    <location>
        <begin position="854"/>
        <end position="941"/>
    </location>
</feature>
<feature type="region of interest" description="Disordered" evidence="8">
    <location>
        <begin position="1247"/>
        <end position="1301"/>
    </location>
</feature>
<feature type="compositionally biased region" description="Polar residues" evidence="8">
    <location>
        <begin position="1459"/>
        <end position="1468"/>
    </location>
</feature>
<reference evidence="10" key="1">
    <citation type="submission" date="2013-10" db="EMBL/GenBank/DDBJ databases">
        <title>Genomic analysis of the causative agents of coccidiosis in chickens.</title>
        <authorList>
            <person name="Reid A.J."/>
            <person name="Blake D."/>
            <person name="Billington K."/>
            <person name="Browne H."/>
            <person name="Dunn M."/>
            <person name="Hung S."/>
            <person name="Kawahara F."/>
            <person name="Miranda-Saavedra D."/>
            <person name="Mourier T."/>
            <person name="Nagra H."/>
            <person name="Otto T.D."/>
            <person name="Rawlings N."/>
            <person name="Sanchez A."/>
            <person name="Sanders M."/>
            <person name="Subramaniam C."/>
            <person name="Tay Y."/>
            <person name="Dear P."/>
            <person name="Doerig C."/>
            <person name="Gruber A."/>
            <person name="Parkinson J."/>
            <person name="Shirley M."/>
            <person name="Wan K.L."/>
            <person name="Berriman M."/>
            <person name="Tomley F."/>
            <person name="Pain A."/>
        </authorList>
    </citation>
    <scope>NUCLEOTIDE SEQUENCE [LARGE SCALE GENOMIC DNA]</scope>
    <source>
        <strain evidence="10">Weybridge</strain>
    </source>
</reference>
<keyword evidence="3" id="KW-0808">Transferase</keyword>
<feature type="compositionally biased region" description="Low complexity" evidence="8">
    <location>
        <begin position="1775"/>
        <end position="1790"/>
    </location>
</feature>
<dbReference type="FunFam" id="1.10.510.10:FF:000571">
    <property type="entry name" value="Maternal embryonic leucine zipper kinase"/>
    <property type="match status" value="1"/>
</dbReference>
<organism evidence="10 11">
    <name type="scientific">Eimeria maxima</name>
    <name type="common">Coccidian parasite</name>
    <dbReference type="NCBI Taxonomy" id="5804"/>
    <lineage>
        <taxon>Eukaryota</taxon>
        <taxon>Sar</taxon>
        <taxon>Alveolata</taxon>
        <taxon>Apicomplexa</taxon>
        <taxon>Conoidasida</taxon>
        <taxon>Coccidia</taxon>
        <taxon>Eucoccidiorida</taxon>
        <taxon>Eimeriorina</taxon>
        <taxon>Eimeriidae</taxon>
        <taxon>Eimeria</taxon>
    </lineage>
</organism>
<accession>U6M5U0</accession>
<evidence type="ECO:0000256" key="1">
    <source>
        <dbReference type="ARBA" id="ARBA00011245"/>
    </source>
</evidence>
<feature type="compositionally biased region" description="Low complexity" evidence="8">
    <location>
        <begin position="1120"/>
        <end position="1132"/>
    </location>
</feature>
<evidence type="ECO:0000256" key="5">
    <source>
        <dbReference type="ARBA" id="ARBA00022777"/>
    </source>
</evidence>
<feature type="binding site" evidence="7">
    <location>
        <position position="530"/>
    </location>
    <ligand>
        <name>ATP</name>
        <dbReference type="ChEBI" id="CHEBI:30616"/>
    </ligand>
</feature>
<dbReference type="RefSeq" id="XP_013336054.1">
    <property type="nucleotide sequence ID" value="XM_013480600.1"/>
</dbReference>
<feature type="compositionally biased region" description="Low complexity" evidence="8">
    <location>
        <begin position="1370"/>
        <end position="1379"/>
    </location>
</feature>
<evidence type="ECO:0000256" key="2">
    <source>
        <dbReference type="ARBA" id="ARBA00022527"/>
    </source>
</evidence>
<dbReference type="CDD" id="cd14003">
    <property type="entry name" value="STKc_AMPK-like"/>
    <property type="match status" value="1"/>
</dbReference>
<dbReference type="Gene3D" id="1.10.510.10">
    <property type="entry name" value="Transferase(Phosphotransferase) domain 1"/>
    <property type="match status" value="1"/>
</dbReference>
<evidence type="ECO:0000256" key="6">
    <source>
        <dbReference type="ARBA" id="ARBA00022840"/>
    </source>
</evidence>
<dbReference type="GO" id="GO:0035556">
    <property type="term" value="P:intracellular signal transduction"/>
    <property type="evidence" value="ECO:0007669"/>
    <property type="project" value="TreeGrafter"/>
</dbReference>
<dbReference type="InterPro" id="IPR000719">
    <property type="entry name" value="Prot_kinase_dom"/>
</dbReference>
<evidence type="ECO:0000313" key="10">
    <source>
        <dbReference type="EMBL" id="CDJ59406.1"/>
    </source>
</evidence>
<feature type="region of interest" description="Disordered" evidence="8">
    <location>
        <begin position="1825"/>
        <end position="1883"/>
    </location>
</feature>
<dbReference type="GO" id="GO:0005737">
    <property type="term" value="C:cytoplasm"/>
    <property type="evidence" value="ECO:0007669"/>
    <property type="project" value="TreeGrafter"/>
</dbReference>
<feature type="compositionally biased region" description="Low complexity" evidence="8">
    <location>
        <begin position="1098"/>
        <end position="1113"/>
    </location>
</feature>
<dbReference type="InterPro" id="IPR008271">
    <property type="entry name" value="Ser/Thr_kinase_AS"/>
</dbReference>
<evidence type="ECO:0000256" key="7">
    <source>
        <dbReference type="PROSITE-ProRule" id="PRU10141"/>
    </source>
</evidence>
<dbReference type="VEuPathDB" id="ToxoDB:EMWEY_00004120"/>
<feature type="compositionally biased region" description="Low complexity" evidence="8">
    <location>
        <begin position="1272"/>
        <end position="1288"/>
    </location>
</feature>
<feature type="compositionally biased region" description="Polar residues" evidence="8">
    <location>
        <begin position="857"/>
        <end position="868"/>
    </location>
</feature>
<feature type="compositionally biased region" description="Basic and acidic residues" evidence="8">
    <location>
        <begin position="1540"/>
        <end position="1549"/>
    </location>
</feature>
<keyword evidence="5 10" id="KW-0418">Kinase</keyword>
<dbReference type="EMBL" id="HG720371">
    <property type="protein sequence ID" value="CDJ59406.1"/>
    <property type="molecule type" value="Genomic_DNA"/>
</dbReference>
<dbReference type="OMA" id="ECHIRCH"/>
<dbReference type="PANTHER" id="PTHR24346">
    <property type="entry name" value="MAP/MICROTUBULE AFFINITY-REGULATING KINASE"/>
    <property type="match status" value="1"/>
</dbReference>
<dbReference type="FunFam" id="3.30.200.20:FF:000003">
    <property type="entry name" value="Non-specific serine/threonine protein kinase"/>
    <property type="match status" value="1"/>
</dbReference>
<dbReference type="GeneID" id="25334398"/>
<dbReference type="PROSITE" id="PS50011">
    <property type="entry name" value="PROTEIN_KINASE_DOM"/>
    <property type="match status" value="1"/>
</dbReference>
<reference evidence="10" key="2">
    <citation type="submission" date="2013-10" db="EMBL/GenBank/DDBJ databases">
        <authorList>
            <person name="Aslett M."/>
        </authorList>
    </citation>
    <scope>NUCLEOTIDE SEQUENCE [LARGE SCALE GENOMIC DNA]</scope>
    <source>
        <strain evidence="10">Weybridge</strain>
    </source>
</reference>
<feature type="region of interest" description="Disordered" evidence="8">
    <location>
        <begin position="1"/>
        <end position="22"/>
    </location>
</feature>
<dbReference type="SMART" id="SM00220">
    <property type="entry name" value="S_TKc"/>
    <property type="match status" value="1"/>
</dbReference>
<dbReference type="InterPro" id="IPR011009">
    <property type="entry name" value="Kinase-like_dom_sf"/>
</dbReference>
<feature type="region of interest" description="Disordered" evidence="8">
    <location>
        <begin position="1328"/>
        <end position="1445"/>
    </location>
</feature>
<feature type="compositionally biased region" description="Polar residues" evidence="8">
    <location>
        <begin position="1603"/>
        <end position="1612"/>
    </location>
</feature>
<feature type="region of interest" description="Disordered" evidence="8">
    <location>
        <begin position="991"/>
        <end position="1079"/>
    </location>
</feature>
<feature type="compositionally biased region" description="Low complexity" evidence="8">
    <location>
        <begin position="1333"/>
        <end position="1348"/>
    </location>
</feature>
<comment type="subunit">
    <text evidence="1">Monomer.</text>
</comment>